<dbReference type="NCBIfam" id="NF003657">
    <property type="entry name" value="PRK05289.1"/>
    <property type="match status" value="1"/>
</dbReference>
<protein>
    <submittedName>
        <fullName evidence="9">UDP-N-acetylglucosamine acyltransferase</fullName>
    </submittedName>
</protein>
<dbReference type="InterPro" id="IPR010137">
    <property type="entry name" value="Lipid_A_LpxA"/>
</dbReference>
<dbReference type="PROSITE" id="PS00101">
    <property type="entry name" value="HEXAPEP_TRANSFERASES"/>
    <property type="match status" value="1"/>
</dbReference>
<dbReference type="Gene3D" id="2.160.10.10">
    <property type="entry name" value="Hexapeptide repeat proteins"/>
    <property type="match status" value="1"/>
</dbReference>
<comment type="caution">
    <text evidence="9">The sequence shown here is derived from an EMBL/GenBank/DDBJ whole genome shotgun (WGS) entry which is preliminary data.</text>
</comment>
<keyword evidence="6" id="KW-0443">Lipid metabolism</keyword>
<dbReference type="CDD" id="cd03351">
    <property type="entry name" value="LbH_UDP-GlcNAc_AT"/>
    <property type="match status" value="1"/>
</dbReference>
<evidence type="ECO:0000256" key="5">
    <source>
        <dbReference type="ARBA" id="ARBA00022737"/>
    </source>
</evidence>
<dbReference type="Pfam" id="PF00132">
    <property type="entry name" value="Hexapep"/>
    <property type="match status" value="2"/>
</dbReference>
<feature type="domain" description="UDP N-acetylglucosamine O-acyltransferase C-terminal" evidence="8">
    <location>
        <begin position="175"/>
        <end position="256"/>
    </location>
</feature>
<evidence type="ECO:0000256" key="2">
    <source>
        <dbReference type="ARBA" id="ARBA00022516"/>
    </source>
</evidence>
<dbReference type="NCBIfam" id="TIGR01852">
    <property type="entry name" value="lipid_A_lpxA"/>
    <property type="match status" value="1"/>
</dbReference>
<evidence type="ECO:0000313" key="10">
    <source>
        <dbReference type="Proteomes" id="UP000283993"/>
    </source>
</evidence>
<dbReference type="Gene3D" id="1.20.1180.10">
    <property type="entry name" value="Udp N-acetylglucosamine O-acyltransferase, C-terminal domain"/>
    <property type="match status" value="1"/>
</dbReference>
<keyword evidence="2" id="KW-0444">Lipid biosynthesis</keyword>
<dbReference type="PANTHER" id="PTHR43480">
    <property type="entry name" value="ACYL-[ACYL-CARRIER-PROTEIN]--UDP-N-ACETYLGLUCOSAMINE O-ACYLTRANSFERASE"/>
    <property type="match status" value="1"/>
</dbReference>
<keyword evidence="3" id="KW-0441">Lipid A biosynthesis</keyword>
<dbReference type="AlphaFoldDB" id="A0A423PXI7"/>
<dbReference type="PANTHER" id="PTHR43480:SF1">
    <property type="entry name" value="ACYL-[ACYL-CARRIER-PROTEIN]--UDP-N-ACETYLGLUCOSAMINE O-ACYLTRANSFERASE, MITOCHONDRIAL-RELATED"/>
    <property type="match status" value="1"/>
</dbReference>
<accession>A0A423PXI7</accession>
<dbReference type="InterPro" id="IPR011004">
    <property type="entry name" value="Trimer_LpxA-like_sf"/>
</dbReference>
<evidence type="ECO:0000256" key="4">
    <source>
        <dbReference type="ARBA" id="ARBA00022679"/>
    </source>
</evidence>
<keyword evidence="7 9" id="KW-0012">Acyltransferase</keyword>
<dbReference type="Proteomes" id="UP000283993">
    <property type="component" value="Unassembled WGS sequence"/>
</dbReference>
<keyword evidence="10" id="KW-1185">Reference proteome</keyword>
<dbReference type="PIRSF" id="PIRSF000456">
    <property type="entry name" value="UDP-GlcNAc_acltr"/>
    <property type="match status" value="1"/>
</dbReference>
<dbReference type="GO" id="GO:0008780">
    <property type="term" value="F:acyl-[acyl-carrier-protein]-UDP-N-acetylglucosamine O-acyltransferase activity"/>
    <property type="evidence" value="ECO:0007669"/>
    <property type="project" value="InterPro"/>
</dbReference>
<proteinExistence type="predicted"/>
<dbReference type="Pfam" id="PF13720">
    <property type="entry name" value="Acetyltransf_11"/>
    <property type="match status" value="1"/>
</dbReference>
<dbReference type="GO" id="GO:0009245">
    <property type="term" value="P:lipid A biosynthetic process"/>
    <property type="evidence" value="ECO:0007669"/>
    <property type="project" value="UniProtKB-KW"/>
</dbReference>
<evidence type="ECO:0000259" key="8">
    <source>
        <dbReference type="Pfam" id="PF13720"/>
    </source>
</evidence>
<keyword evidence="4 9" id="KW-0808">Transferase</keyword>
<evidence type="ECO:0000313" key="9">
    <source>
        <dbReference type="EMBL" id="ROO30330.1"/>
    </source>
</evidence>
<evidence type="ECO:0000256" key="7">
    <source>
        <dbReference type="ARBA" id="ARBA00023315"/>
    </source>
</evidence>
<evidence type="ECO:0000256" key="3">
    <source>
        <dbReference type="ARBA" id="ARBA00022556"/>
    </source>
</evidence>
<dbReference type="InterPro" id="IPR029098">
    <property type="entry name" value="Acetyltransf_C"/>
</dbReference>
<gene>
    <name evidence="9" type="ORF">SAOR_00295</name>
</gene>
<dbReference type="InterPro" id="IPR037157">
    <property type="entry name" value="Acetyltransf_C_sf"/>
</dbReference>
<dbReference type="RefSeq" id="WP_123629720.1">
    <property type="nucleotide sequence ID" value="NZ_AYKH01000001.1"/>
</dbReference>
<sequence>MPVDPSAQVHPEAQLADDVDVGPFSVIGPNVRIGAGTRIGPHAVITGHTHIGRENHIFQFVSLGAEPQHRVYKGEPTRLVIGDRNTFREYCSVHRGTTIDQSETIIGDDNLLMAYTHVAHDCVLGNGITMANGASLAGHVRIGDFCILAGFALVYQFRRVGTMAFLAYCSGVQQDVPAFVRSSGAPAEPHGINSVGMRRRGYSEDEVAAAKQAYRTIYRSKLRLDQAREALREPAKHSEAVRVMLASLDAAQRGIIR</sequence>
<dbReference type="InterPro" id="IPR018357">
    <property type="entry name" value="Hexapep_transf_CS"/>
</dbReference>
<dbReference type="SUPFAM" id="SSF51161">
    <property type="entry name" value="Trimeric LpxA-like enzymes"/>
    <property type="match status" value="1"/>
</dbReference>
<evidence type="ECO:0000256" key="1">
    <source>
        <dbReference type="ARBA" id="ARBA00022490"/>
    </source>
</evidence>
<dbReference type="InterPro" id="IPR001451">
    <property type="entry name" value="Hexapep"/>
</dbReference>
<dbReference type="EMBL" id="AYKH01000001">
    <property type="protein sequence ID" value="ROO30330.1"/>
    <property type="molecule type" value="Genomic_DNA"/>
</dbReference>
<reference evidence="9 10" key="1">
    <citation type="submission" date="2013-10" db="EMBL/GenBank/DDBJ databases">
        <title>Salinisphaera orenii MK-B5 Genome Sequencing.</title>
        <authorList>
            <person name="Lai Q."/>
            <person name="Li C."/>
            <person name="Shao Z."/>
        </authorList>
    </citation>
    <scope>NUCLEOTIDE SEQUENCE [LARGE SCALE GENOMIC DNA]</scope>
    <source>
        <strain evidence="9 10">MK-B5</strain>
    </source>
</reference>
<dbReference type="GO" id="GO:0016020">
    <property type="term" value="C:membrane"/>
    <property type="evidence" value="ECO:0007669"/>
    <property type="project" value="GOC"/>
</dbReference>
<keyword evidence="1" id="KW-0963">Cytoplasm</keyword>
<name>A0A423PXI7_9GAMM</name>
<evidence type="ECO:0000256" key="6">
    <source>
        <dbReference type="ARBA" id="ARBA00023098"/>
    </source>
</evidence>
<organism evidence="9 10">
    <name type="scientific">Salinisphaera orenii MK-B5</name>
    <dbReference type="NCBI Taxonomy" id="856730"/>
    <lineage>
        <taxon>Bacteria</taxon>
        <taxon>Pseudomonadati</taxon>
        <taxon>Pseudomonadota</taxon>
        <taxon>Gammaproteobacteria</taxon>
        <taxon>Salinisphaerales</taxon>
        <taxon>Salinisphaeraceae</taxon>
        <taxon>Salinisphaera</taxon>
    </lineage>
</organism>
<keyword evidence="5" id="KW-0677">Repeat</keyword>